<dbReference type="PANTHER" id="PTHR37955">
    <property type="entry name" value="TELLURITE RESISTANCE PROTEIN TEHA"/>
    <property type="match status" value="1"/>
</dbReference>
<evidence type="ECO:0000256" key="4">
    <source>
        <dbReference type="ARBA" id="ARBA00023136"/>
    </source>
</evidence>
<evidence type="ECO:0000313" key="6">
    <source>
        <dbReference type="EMBL" id="KXG78744.1"/>
    </source>
</evidence>
<dbReference type="AlphaFoldDB" id="A0A140LDW9"/>
<dbReference type="PANTHER" id="PTHR37955:SF1">
    <property type="entry name" value="DEP DOMAIN-CONTAINING PROTEIN"/>
    <property type="match status" value="1"/>
</dbReference>
<proteinExistence type="predicted"/>
<feature type="transmembrane region" description="Helical" evidence="5">
    <location>
        <begin position="244"/>
        <end position="263"/>
    </location>
</feature>
<comment type="caution">
    <text evidence="6">The sequence shown here is derived from an EMBL/GenBank/DDBJ whole genome shotgun (WGS) entry which is preliminary data.</text>
</comment>
<comment type="subcellular location">
    <subcellularLocation>
        <location evidence="1">Membrane</location>
        <topology evidence="1">Multi-pass membrane protein</topology>
    </subcellularLocation>
</comment>
<keyword evidence="2 5" id="KW-0812">Transmembrane</keyword>
<gene>
    <name evidence="6" type="ORF">AN618_00820</name>
</gene>
<feature type="transmembrane region" description="Helical" evidence="5">
    <location>
        <begin position="125"/>
        <end position="148"/>
    </location>
</feature>
<feature type="transmembrane region" description="Helical" evidence="5">
    <location>
        <begin position="154"/>
        <end position="172"/>
    </location>
</feature>
<dbReference type="InterPro" id="IPR052951">
    <property type="entry name" value="Tellurite_res_ion_channel"/>
</dbReference>
<dbReference type="InterPro" id="IPR038665">
    <property type="entry name" value="Voltage-dep_anion_channel_sf"/>
</dbReference>
<feature type="transmembrane region" description="Helical" evidence="5">
    <location>
        <begin position="93"/>
        <end position="113"/>
    </location>
</feature>
<dbReference type="RefSeq" id="WP_066350700.1">
    <property type="nucleotide sequence ID" value="NZ_LOED01000001.1"/>
</dbReference>
<dbReference type="CDD" id="cd09325">
    <property type="entry name" value="TDT_C4-dicarb_trans"/>
    <property type="match status" value="1"/>
</dbReference>
<feature type="transmembrane region" description="Helical" evidence="5">
    <location>
        <begin position="184"/>
        <end position="205"/>
    </location>
</feature>
<evidence type="ECO:0000256" key="1">
    <source>
        <dbReference type="ARBA" id="ARBA00004141"/>
    </source>
</evidence>
<keyword evidence="7" id="KW-1185">Reference proteome</keyword>
<organism evidence="6 7">
    <name type="scientific">Fervidicola ferrireducens</name>
    <dbReference type="NCBI Taxonomy" id="520764"/>
    <lineage>
        <taxon>Bacteria</taxon>
        <taxon>Bacillati</taxon>
        <taxon>Bacillota</taxon>
        <taxon>Clostridia</taxon>
        <taxon>Thermosediminibacterales</taxon>
        <taxon>Thermosediminibacteraceae</taxon>
        <taxon>Fervidicola</taxon>
    </lineage>
</organism>
<evidence type="ECO:0000256" key="2">
    <source>
        <dbReference type="ARBA" id="ARBA00022692"/>
    </source>
</evidence>
<dbReference type="GO" id="GO:0005886">
    <property type="term" value="C:plasma membrane"/>
    <property type="evidence" value="ECO:0007669"/>
    <property type="project" value="TreeGrafter"/>
</dbReference>
<evidence type="ECO:0008006" key="8">
    <source>
        <dbReference type="Google" id="ProtNLM"/>
    </source>
</evidence>
<dbReference type="EMBL" id="LOED01000001">
    <property type="protein sequence ID" value="KXG78744.1"/>
    <property type="molecule type" value="Genomic_DNA"/>
</dbReference>
<name>A0A140LDW9_9FIRM</name>
<dbReference type="Gene3D" id="1.50.10.150">
    <property type="entry name" value="Voltage-dependent anion channel"/>
    <property type="match status" value="1"/>
</dbReference>
<reference evidence="6 7" key="1">
    <citation type="submission" date="2015-12" db="EMBL/GenBank/DDBJ databases">
        <title>Draft genome sequnece of Fervidicola ferrireducens strain Y170.</title>
        <authorList>
            <person name="Patel B.K."/>
        </authorList>
    </citation>
    <scope>NUCLEOTIDE SEQUENCE [LARGE SCALE GENOMIC DNA]</scope>
    <source>
        <strain evidence="6 7">Y170</strain>
    </source>
</reference>
<evidence type="ECO:0000313" key="7">
    <source>
        <dbReference type="Proteomes" id="UP000070427"/>
    </source>
</evidence>
<keyword evidence="3 5" id="KW-1133">Transmembrane helix</keyword>
<dbReference type="InterPro" id="IPR004695">
    <property type="entry name" value="SLAC1/Mae1/Ssu1/TehA"/>
</dbReference>
<evidence type="ECO:0000256" key="5">
    <source>
        <dbReference type="SAM" id="Phobius"/>
    </source>
</evidence>
<dbReference type="STRING" id="520764.AN618_00820"/>
<feature type="transmembrane region" description="Helical" evidence="5">
    <location>
        <begin position="211"/>
        <end position="232"/>
    </location>
</feature>
<protein>
    <recommendedName>
        <fullName evidence="8">Potassium-tellurite ethidium and proflavin transporter</fullName>
    </recommendedName>
</protein>
<dbReference type="InParanoid" id="A0A140LDW9"/>
<dbReference type="OrthoDB" id="309023at2"/>
<evidence type="ECO:0000256" key="3">
    <source>
        <dbReference type="ARBA" id="ARBA00022989"/>
    </source>
</evidence>
<feature type="transmembrane region" description="Helical" evidence="5">
    <location>
        <begin position="12"/>
        <end position="30"/>
    </location>
</feature>
<accession>A0A140LDW9</accession>
<dbReference type="Pfam" id="PF03595">
    <property type="entry name" value="SLAC1"/>
    <property type="match status" value="1"/>
</dbReference>
<dbReference type="GO" id="GO:0046583">
    <property type="term" value="F:monoatomic cation efflux transmembrane transporter activity"/>
    <property type="evidence" value="ECO:0007669"/>
    <property type="project" value="TreeGrafter"/>
</dbReference>
<keyword evidence="4 5" id="KW-0472">Membrane</keyword>
<feature type="transmembrane region" description="Helical" evidence="5">
    <location>
        <begin position="283"/>
        <end position="301"/>
    </location>
</feature>
<dbReference type="Proteomes" id="UP000070427">
    <property type="component" value="Unassembled WGS sequence"/>
</dbReference>
<feature type="transmembrane region" description="Helical" evidence="5">
    <location>
        <begin position="36"/>
        <end position="55"/>
    </location>
</feature>
<dbReference type="PATRIC" id="fig|520764.3.peg.86"/>
<sequence>MDRIIKNVPIPIAGLMLGLAVAGNLVAQYGSVYKNIFGFLSAVILVLVVAKIIMVPKSVLENFENPAVAGVMPTFSMGIVILATYIKDYLYEAAYLLWFSGLCLHLVMMYFFTKKYILNFKIEKVFPSCFVVYVGIVCGSVTSPAFGFISLGRFLFWFGFIAYLILLPLILYRVLVIKRLPEPAFPTIAILSAPASLCLAGYLNSFQDKNMAMVVFLSLLSLFMFIFVLLYIPKILKLKFYPSYSALTFPFVITAIAIKGAYTFLAKIVNIHPFLYLAKFMEFWAITMILYVFIRYAIFIFSEPDIRRT</sequence>
<feature type="transmembrane region" description="Helical" evidence="5">
    <location>
        <begin position="67"/>
        <end position="87"/>
    </location>
</feature>